<keyword evidence="1" id="KW-0472">Membrane</keyword>
<keyword evidence="1" id="KW-1133">Transmembrane helix</keyword>
<feature type="transmembrane region" description="Helical" evidence="1">
    <location>
        <begin position="22"/>
        <end position="42"/>
    </location>
</feature>
<evidence type="ECO:0000256" key="1">
    <source>
        <dbReference type="SAM" id="Phobius"/>
    </source>
</evidence>
<dbReference type="AlphaFoldDB" id="A0A2N9JIQ1"/>
<dbReference type="Proteomes" id="UP000238164">
    <property type="component" value="Chromosome 1"/>
</dbReference>
<keyword evidence="1" id="KW-0812">Transmembrane</keyword>
<dbReference type="KEGG" id="mgg:MPLG2_2378"/>
<accession>A0A2N9JIQ1</accession>
<evidence type="ECO:0000313" key="3">
    <source>
        <dbReference type="Proteomes" id="UP000238164"/>
    </source>
</evidence>
<name>A0A2N9JIQ1_9ACTN</name>
<reference evidence="2 3" key="1">
    <citation type="submission" date="2018-02" db="EMBL/GenBank/DDBJ databases">
        <authorList>
            <person name="Cohen D.B."/>
            <person name="Kent A.D."/>
        </authorList>
    </citation>
    <scope>NUCLEOTIDE SEQUENCE [LARGE SCALE GENOMIC DNA]</scope>
    <source>
        <strain evidence="2">1</strain>
    </source>
</reference>
<proteinExistence type="predicted"/>
<protein>
    <submittedName>
        <fullName evidence="2">Uncharacterized protein</fullName>
    </submittedName>
</protein>
<evidence type="ECO:0000313" key="2">
    <source>
        <dbReference type="EMBL" id="SPD87408.1"/>
    </source>
</evidence>
<sequence>MHAGFHLATFVGVPFGLGNGPALWVLTGSGHTLIGVVALVLWSRRDARVDYVH</sequence>
<keyword evidence="3" id="KW-1185">Reference proteome</keyword>
<organism evidence="2 3">
    <name type="scientific">Micropruina glycogenica</name>
    <dbReference type="NCBI Taxonomy" id="75385"/>
    <lineage>
        <taxon>Bacteria</taxon>
        <taxon>Bacillati</taxon>
        <taxon>Actinomycetota</taxon>
        <taxon>Actinomycetes</taxon>
        <taxon>Propionibacteriales</taxon>
        <taxon>Nocardioidaceae</taxon>
        <taxon>Micropruina</taxon>
    </lineage>
</organism>
<dbReference type="EMBL" id="LT985188">
    <property type="protein sequence ID" value="SPD87408.1"/>
    <property type="molecule type" value="Genomic_DNA"/>
</dbReference>
<dbReference type="RefSeq" id="WP_158681070.1">
    <property type="nucleotide sequence ID" value="NZ_BAAAGO010000021.1"/>
</dbReference>
<gene>
    <name evidence="2" type="ORF">MPLG2_2378</name>
</gene>